<proteinExistence type="predicted"/>
<accession>A0A5J4IYF5</accession>
<comment type="caution">
    <text evidence="3">The sequence shown here is derived from an EMBL/GenBank/DDBJ whole genome shotgun (WGS) entry which is preliminary data.</text>
</comment>
<dbReference type="InterPro" id="IPR001387">
    <property type="entry name" value="Cro/C1-type_HTH"/>
</dbReference>
<organism evidence="3 4">
    <name type="scientific">Patiriisocius marinus</name>
    <dbReference type="NCBI Taxonomy" id="1397112"/>
    <lineage>
        <taxon>Bacteria</taxon>
        <taxon>Pseudomonadati</taxon>
        <taxon>Bacteroidota</taxon>
        <taxon>Flavobacteriia</taxon>
        <taxon>Flavobacteriales</taxon>
        <taxon>Flavobacteriaceae</taxon>
        <taxon>Patiriisocius</taxon>
    </lineage>
</organism>
<dbReference type="OrthoDB" id="7859381at2"/>
<dbReference type="EMBL" id="BKCG01000003">
    <property type="protein sequence ID" value="GER59482.1"/>
    <property type="molecule type" value="Genomic_DNA"/>
</dbReference>
<dbReference type="CDD" id="cd00093">
    <property type="entry name" value="HTH_XRE"/>
    <property type="match status" value="1"/>
</dbReference>
<dbReference type="Pfam" id="PF01381">
    <property type="entry name" value="HTH_3"/>
    <property type="match status" value="1"/>
</dbReference>
<protein>
    <recommendedName>
        <fullName evidence="2">HTH cro/C1-type domain-containing protein</fullName>
    </recommendedName>
</protein>
<keyword evidence="4" id="KW-1185">Reference proteome</keyword>
<evidence type="ECO:0000313" key="3">
    <source>
        <dbReference type="EMBL" id="GER59482.1"/>
    </source>
</evidence>
<dbReference type="GO" id="GO:0003677">
    <property type="term" value="F:DNA binding"/>
    <property type="evidence" value="ECO:0007669"/>
    <property type="project" value="UniProtKB-KW"/>
</dbReference>
<dbReference type="PANTHER" id="PTHR46558">
    <property type="entry name" value="TRACRIPTIONAL REGULATORY PROTEIN-RELATED-RELATED"/>
    <property type="match status" value="1"/>
</dbReference>
<dbReference type="InterPro" id="IPR010982">
    <property type="entry name" value="Lambda_DNA-bd_dom_sf"/>
</dbReference>
<evidence type="ECO:0000256" key="1">
    <source>
        <dbReference type="ARBA" id="ARBA00023125"/>
    </source>
</evidence>
<dbReference type="PANTHER" id="PTHR46558:SF11">
    <property type="entry name" value="HTH-TYPE TRANSCRIPTIONAL REGULATOR XRE"/>
    <property type="match status" value="1"/>
</dbReference>
<evidence type="ECO:0000259" key="2">
    <source>
        <dbReference type="PROSITE" id="PS50943"/>
    </source>
</evidence>
<keyword evidence="1" id="KW-0238">DNA-binding</keyword>
<dbReference type="RefSeq" id="WP_151673819.1">
    <property type="nucleotide sequence ID" value="NZ_BKCG01000003.1"/>
</dbReference>
<dbReference type="Proteomes" id="UP000326509">
    <property type="component" value="Unassembled WGS sequence"/>
</dbReference>
<feature type="domain" description="HTH cro/C1-type" evidence="2">
    <location>
        <begin position="9"/>
        <end position="63"/>
    </location>
</feature>
<name>A0A5J4IYF5_9FLAO</name>
<dbReference type="Gene3D" id="1.10.260.40">
    <property type="entry name" value="lambda repressor-like DNA-binding domains"/>
    <property type="match status" value="1"/>
</dbReference>
<dbReference type="SUPFAM" id="SSF47413">
    <property type="entry name" value="lambda repressor-like DNA-binding domains"/>
    <property type="match status" value="1"/>
</dbReference>
<dbReference type="AlphaFoldDB" id="A0A5J4IYF5"/>
<evidence type="ECO:0000313" key="4">
    <source>
        <dbReference type="Proteomes" id="UP000326509"/>
    </source>
</evidence>
<dbReference type="PROSITE" id="PS50943">
    <property type="entry name" value="HTH_CROC1"/>
    <property type="match status" value="1"/>
</dbReference>
<gene>
    <name evidence="3" type="ORF">ULMA_15900</name>
</gene>
<dbReference type="SMART" id="SM00530">
    <property type="entry name" value="HTH_XRE"/>
    <property type="match status" value="1"/>
</dbReference>
<reference evidence="3 4" key="1">
    <citation type="submission" date="2019-08" db="EMBL/GenBank/DDBJ databases">
        <title>Draft genome sequence of Ulvibacter marinus type strain NBRC 109484.</title>
        <authorList>
            <person name="Kawano K."/>
            <person name="Ushijima N."/>
            <person name="Kihara M."/>
            <person name="Itoh H."/>
        </authorList>
    </citation>
    <scope>NUCLEOTIDE SEQUENCE [LARGE SCALE GENOMIC DNA]</scope>
    <source>
        <strain evidence="3 4">NBRC 109484</strain>
    </source>
</reference>
<sequence length="118" mass="13631">MKEVVAKRIKGLRELRGFSQEEIADRLNISRSAYERMENGKSQSWATHLGSLAEVFEVTPEYFVKESPNKQENHEQNGGLALQNNGTINTINYLSEKLVEQYEKRIAILEKELKESKF</sequence>